<feature type="region of interest" description="Disordered" evidence="1">
    <location>
        <begin position="224"/>
        <end position="254"/>
    </location>
</feature>
<dbReference type="Proteomes" id="UP000292535">
    <property type="component" value="Unassembled WGS sequence"/>
</dbReference>
<accession>A0A4Q5AEP6</accession>
<dbReference type="AlphaFoldDB" id="A0A4Q5AEP6"/>
<evidence type="ECO:0000256" key="1">
    <source>
        <dbReference type="SAM" id="MobiDB-lite"/>
    </source>
</evidence>
<dbReference type="RefSeq" id="WP_129853702.1">
    <property type="nucleotide sequence ID" value="NZ_RYUQ01000002.1"/>
</dbReference>
<evidence type="ECO:0000313" key="2">
    <source>
        <dbReference type="EMBL" id="RYQ26501.1"/>
    </source>
</evidence>
<reference evidence="2 3" key="1">
    <citation type="submission" date="2018-12" db="EMBL/GenBank/DDBJ databases">
        <title>Unveiling genomic diversity among members of the Bifidobacterium pseudolongum species, a widely distributed gut commensal of the animal kingdom.</title>
        <authorList>
            <person name="Lugli G.A."/>
            <person name="Duranti S."/>
            <person name="Albert K."/>
            <person name="Mancabelli L."/>
            <person name="Napoli S."/>
            <person name="Viappiani A."/>
            <person name="Anzalone R."/>
            <person name="Longhi G."/>
            <person name="Milani C."/>
            <person name="Turroni F."/>
            <person name="Alessandri G."/>
            <person name="Sela D.A."/>
            <person name="Van Sinderen D."/>
            <person name="Ventura M."/>
        </authorList>
    </citation>
    <scope>NUCLEOTIDE SEQUENCE [LARGE SCALE GENOMIC DNA]</scope>
    <source>
        <strain evidence="2 3">2032B</strain>
    </source>
</reference>
<evidence type="ECO:0000313" key="3">
    <source>
        <dbReference type="Proteomes" id="UP000292535"/>
    </source>
</evidence>
<protein>
    <submittedName>
        <fullName evidence="2">Uncharacterized protein</fullName>
    </submittedName>
</protein>
<proteinExistence type="predicted"/>
<dbReference type="EMBL" id="RYUQ01000002">
    <property type="protein sequence ID" value="RYQ26501.1"/>
    <property type="molecule type" value="Genomic_DNA"/>
</dbReference>
<feature type="compositionally biased region" description="Basic and acidic residues" evidence="1">
    <location>
        <begin position="224"/>
        <end position="242"/>
    </location>
</feature>
<comment type="caution">
    <text evidence="2">The sequence shown here is derived from an EMBL/GenBank/DDBJ whole genome shotgun (WGS) entry which is preliminary data.</text>
</comment>
<gene>
    <name evidence="2" type="ORF">PG2032B_1097</name>
</gene>
<name>A0A4Q5AEP6_9BIFI</name>
<organism evidence="2 3">
    <name type="scientific">Bifidobacterium pseudolongum subsp. globosum</name>
    <dbReference type="NCBI Taxonomy" id="1690"/>
    <lineage>
        <taxon>Bacteria</taxon>
        <taxon>Bacillati</taxon>
        <taxon>Actinomycetota</taxon>
        <taxon>Actinomycetes</taxon>
        <taxon>Bifidobacteriales</taxon>
        <taxon>Bifidobacteriaceae</taxon>
        <taxon>Bifidobacterium</taxon>
    </lineage>
</organism>
<sequence>MKPNLECPTAGDAIDQSALYLARGDEVSPARPYLTGDVLSGLMLPGPDGETRERVVIILQHPCSMRSDGVHLTWRILAAEVCEHTPFKPSQWSGNYHFMPLPGLFGSESNSVSHAADFDNLHLLSPADVENAERVANLSQYGVNLLMQRYAHYSTRIVVPTFQLQQVTEPFFEEADLNQDWCEEIAGFPDDYVNPQEYRQAIDSASVEYMDWIREKIDSKRRRQDLLKDAQSRSTIRQEMRRALRARRSNATSK</sequence>